<keyword evidence="1" id="KW-1133">Transmembrane helix</keyword>
<evidence type="ECO:0000256" key="1">
    <source>
        <dbReference type="SAM" id="Phobius"/>
    </source>
</evidence>
<keyword evidence="1" id="KW-0812">Transmembrane</keyword>
<proteinExistence type="predicted"/>
<dbReference type="EMBL" id="CAEZWJ010000010">
    <property type="protein sequence ID" value="CAB4649439.1"/>
    <property type="molecule type" value="Genomic_DNA"/>
</dbReference>
<keyword evidence="1" id="KW-0472">Membrane</keyword>
<feature type="transmembrane region" description="Helical" evidence="1">
    <location>
        <begin position="66"/>
        <end position="85"/>
    </location>
</feature>
<reference evidence="2" key="1">
    <citation type="submission" date="2020-05" db="EMBL/GenBank/DDBJ databases">
        <authorList>
            <person name="Chiriac C."/>
            <person name="Salcher M."/>
            <person name="Ghai R."/>
            <person name="Kavagutti S V."/>
        </authorList>
    </citation>
    <scope>NUCLEOTIDE SEQUENCE</scope>
</reference>
<name>A0A6J6KND7_9ZZZZ</name>
<accession>A0A6J6KND7</accession>
<dbReference type="AlphaFoldDB" id="A0A6J6KND7"/>
<protein>
    <submittedName>
        <fullName evidence="2">Unannotated protein</fullName>
    </submittedName>
</protein>
<organism evidence="2">
    <name type="scientific">freshwater metagenome</name>
    <dbReference type="NCBI Taxonomy" id="449393"/>
    <lineage>
        <taxon>unclassified sequences</taxon>
        <taxon>metagenomes</taxon>
        <taxon>ecological metagenomes</taxon>
    </lineage>
</organism>
<sequence>MEDSFELVRWHPYYDFLMDENREEIPRRPRQVSAVKQQTIVKWVVFGPFLIIKALIVRIPKEKRKLVIGSIAGIFVLLSVIGSIISPSETGITSSSKSLSDKPVVTTSIETQSFSVSLSEFKNYVDTNFGSTTWISFVTDISNNNGALWIETSLFRDQDAFEPGKSLCVAASMFIFSDKEQRFDSLSIRYSSGERMVLRTNLMNNANSSTCDPEF</sequence>
<evidence type="ECO:0000313" key="2">
    <source>
        <dbReference type="EMBL" id="CAB4649439.1"/>
    </source>
</evidence>
<gene>
    <name evidence="2" type="ORF">UFOPK2214_00478</name>
</gene>
<feature type="transmembrane region" description="Helical" evidence="1">
    <location>
        <begin position="40"/>
        <end position="59"/>
    </location>
</feature>